<dbReference type="Proteomes" id="UP000637578">
    <property type="component" value="Unassembled WGS sequence"/>
</dbReference>
<keyword evidence="1" id="KW-0732">Signal</keyword>
<evidence type="ECO:0000313" key="3">
    <source>
        <dbReference type="Proteomes" id="UP000637578"/>
    </source>
</evidence>
<dbReference type="RefSeq" id="WP_189058645.1">
    <property type="nucleotide sequence ID" value="NZ_BMMK01000014.1"/>
</dbReference>
<evidence type="ECO:0000256" key="1">
    <source>
        <dbReference type="SAM" id="SignalP"/>
    </source>
</evidence>
<sequence>MSSRTFLRRLSSVAGGVAVASALGVAVATPASAAETNPRCASSVQIGDTGYLKGPGGTTVASVKQFKGCGKNYAYIYLWKAYQGKGLRPCAAVGIGRDKAKARTAGNYCAPAGAREVWSYGTNTLSQCTFAIGWVRGEPVEGHSEVRC</sequence>
<dbReference type="AlphaFoldDB" id="A0A8J3CGY5"/>
<organism evidence="2 3">
    <name type="scientific">Longimycelium tulufanense</name>
    <dbReference type="NCBI Taxonomy" id="907463"/>
    <lineage>
        <taxon>Bacteria</taxon>
        <taxon>Bacillati</taxon>
        <taxon>Actinomycetota</taxon>
        <taxon>Actinomycetes</taxon>
        <taxon>Pseudonocardiales</taxon>
        <taxon>Pseudonocardiaceae</taxon>
        <taxon>Longimycelium</taxon>
    </lineage>
</organism>
<feature type="chain" id="PRO_5035310182" description="Secreted protein" evidence="1">
    <location>
        <begin position="34"/>
        <end position="148"/>
    </location>
</feature>
<proteinExistence type="predicted"/>
<reference evidence="2" key="1">
    <citation type="journal article" date="2014" name="Int. J. Syst. Evol. Microbiol.">
        <title>Complete genome sequence of Corynebacterium casei LMG S-19264T (=DSM 44701T), isolated from a smear-ripened cheese.</title>
        <authorList>
            <consortium name="US DOE Joint Genome Institute (JGI-PGF)"/>
            <person name="Walter F."/>
            <person name="Albersmeier A."/>
            <person name="Kalinowski J."/>
            <person name="Ruckert C."/>
        </authorList>
    </citation>
    <scope>NUCLEOTIDE SEQUENCE</scope>
    <source>
        <strain evidence="2">CGMCC 4.5737</strain>
    </source>
</reference>
<dbReference type="EMBL" id="BMMK01000014">
    <property type="protein sequence ID" value="GGM59593.1"/>
    <property type="molecule type" value="Genomic_DNA"/>
</dbReference>
<gene>
    <name evidence="2" type="ORF">GCM10012275_33390</name>
</gene>
<protein>
    <recommendedName>
        <fullName evidence="4">Secreted protein</fullName>
    </recommendedName>
</protein>
<comment type="caution">
    <text evidence="2">The sequence shown here is derived from an EMBL/GenBank/DDBJ whole genome shotgun (WGS) entry which is preliminary data.</text>
</comment>
<reference evidence="2" key="2">
    <citation type="submission" date="2020-09" db="EMBL/GenBank/DDBJ databases">
        <authorList>
            <person name="Sun Q."/>
            <person name="Zhou Y."/>
        </authorList>
    </citation>
    <scope>NUCLEOTIDE SEQUENCE</scope>
    <source>
        <strain evidence="2">CGMCC 4.5737</strain>
    </source>
</reference>
<evidence type="ECO:0000313" key="2">
    <source>
        <dbReference type="EMBL" id="GGM59593.1"/>
    </source>
</evidence>
<evidence type="ECO:0008006" key="4">
    <source>
        <dbReference type="Google" id="ProtNLM"/>
    </source>
</evidence>
<name>A0A8J3CGY5_9PSEU</name>
<feature type="signal peptide" evidence="1">
    <location>
        <begin position="1"/>
        <end position="33"/>
    </location>
</feature>
<accession>A0A8J3CGY5</accession>
<keyword evidence="3" id="KW-1185">Reference proteome</keyword>